<sequence>FRAFREGKSSDIKTYSKEQALALTLNLGLSRSKYKELRNMSNVQGIKQYLSYYNIRLAKIACYPPRETVTISDTHASIKLQALLDLTVCRILETYNIDTNFEKRNLKLISKWGFDGASCQNLY</sequence>
<dbReference type="EMBL" id="GL447966">
    <property type="protein sequence ID" value="EFN85641.1"/>
    <property type="molecule type" value="Genomic_DNA"/>
</dbReference>
<feature type="non-terminal residue" evidence="1">
    <location>
        <position position="123"/>
    </location>
</feature>
<keyword evidence="2" id="KW-1185">Reference proteome</keyword>
<organism evidence="2">
    <name type="scientific">Harpegnathos saltator</name>
    <name type="common">Jerdon's jumping ant</name>
    <dbReference type="NCBI Taxonomy" id="610380"/>
    <lineage>
        <taxon>Eukaryota</taxon>
        <taxon>Metazoa</taxon>
        <taxon>Ecdysozoa</taxon>
        <taxon>Arthropoda</taxon>
        <taxon>Hexapoda</taxon>
        <taxon>Insecta</taxon>
        <taxon>Pterygota</taxon>
        <taxon>Neoptera</taxon>
        <taxon>Endopterygota</taxon>
        <taxon>Hymenoptera</taxon>
        <taxon>Apocrita</taxon>
        <taxon>Aculeata</taxon>
        <taxon>Formicoidea</taxon>
        <taxon>Formicidae</taxon>
        <taxon>Ponerinae</taxon>
        <taxon>Ponerini</taxon>
        <taxon>Harpegnathos</taxon>
    </lineage>
</organism>
<evidence type="ECO:0000313" key="2">
    <source>
        <dbReference type="Proteomes" id="UP000008237"/>
    </source>
</evidence>
<feature type="non-terminal residue" evidence="1">
    <location>
        <position position="1"/>
    </location>
</feature>
<name>E2BF93_HARSA</name>
<dbReference type="AlphaFoldDB" id="E2BF93"/>
<protein>
    <submittedName>
        <fullName evidence="1">Uncharacterized protein</fullName>
    </submittedName>
</protein>
<reference evidence="1 2" key="1">
    <citation type="journal article" date="2010" name="Science">
        <title>Genomic comparison of the ants Camponotus floridanus and Harpegnathos saltator.</title>
        <authorList>
            <person name="Bonasio R."/>
            <person name="Zhang G."/>
            <person name="Ye C."/>
            <person name="Mutti N.S."/>
            <person name="Fang X."/>
            <person name="Qin N."/>
            <person name="Donahue G."/>
            <person name="Yang P."/>
            <person name="Li Q."/>
            <person name="Li C."/>
            <person name="Zhang P."/>
            <person name="Huang Z."/>
            <person name="Berger S.L."/>
            <person name="Reinberg D."/>
            <person name="Wang J."/>
            <person name="Liebig J."/>
        </authorList>
    </citation>
    <scope>NUCLEOTIDE SEQUENCE [LARGE SCALE GENOMIC DNA]</scope>
    <source>
        <strain evidence="1 2">R22 G/1</strain>
    </source>
</reference>
<evidence type="ECO:0000313" key="1">
    <source>
        <dbReference type="EMBL" id="EFN85641.1"/>
    </source>
</evidence>
<dbReference type="Proteomes" id="UP000008237">
    <property type="component" value="Unassembled WGS sequence"/>
</dbReference>
<accession>E2BF93</accession>
<proteinExistence type="predicted"/>
<gene>
    <name evidence="1" type="ORF">EAI_17611</name>
</gene>
<dbReference type="InParanoid" id="E2BF93"/>